<feature type="compositionally biased region" description="Basic and acidic residues" evidence="1">
    <location>
        <begin position="181"/>
        <end position="196"/>
    </location>
</feature>
<accession>A0A1R2C3T5</accession>
<reference evidence="2 3" key="1">
    <citation type="submission" date="2016-11" db="EMBL/GenBank/DDBJ databases">
        <title>The macronuclear genome of Stentor coeruleus: a giant cell with tiny introns.</title>
        <authorList>
            <person name="Slabodnick M."/>
            <person name="Ruby J.G."/>
            <person name="Reiff S.B."/>
            <person name="Swart E.C."/>
            <person name="Gosai S."/>
            <person name="Prabakaran S."/>
            <person name="Witkowska E."/>
            <person name="Larue G.E."/>
            <person name="Fisher S."/>
            <person name="Freeman R.M."/>
            <person name="Gunawardena J."/>
            <person name="Chu W."/>
            <person name="Stover N.A."/>
            <person name="Gregory B.D."/>
            <person name="Nowacki M."/>
            <person name="Derisi J."/>
            <person name="Roy S.W."/>
            <person name="Marshall W.F."/>
            <person name="Sood P."/>
        </authorList>
    </citation>
    <scope>NUCLEOTIDE SEQUENCE [LARGE SCALE GENOMIC DNA]</scope>
    <source>
        <strain evidence="2">WM001</strain>
    </source>
</reference>
<evidence type="ECO:0000256" key="1">
    <source>
        <dbReference type="SAM" id="MobiDB-lite"/>
    </source>
</evidence>
<organism evidence="2 3">
    <name type="scientific">Stentor coeruleus</name>
    <dbReference type="NCBI Taxonomy" id="5963"/>
    <lineage>
        <taxon>Eukaryota</taxon>
        <taxon>Sar</taxon>
        <taxon>Alveolata</taxon>
        <taxon>Ciliophora</taxon>
        <taxon>Postciliodesmatophora</taxon>
        <taxon>Heterotrichea</taxon>
        <taxon>Heterotrichida</taxon>
        <taxon>Stentoridae</taxon>
        <taxon>Stentor</taxon>
    </lineage>
</organism>
<dbReference type="AlphaFoldDB" id="A0A1R2C3T5"/>
<protein>
    <submittedName>
        <fullName evidence="2">Uncharacterized protein</fullName>
    </submittedName>
</protein>
<evidence type="ECO:0000313" key="3">
    <source>
        <dbReference type="Proteomes" id="UP000187209"/>
    </source>
</evidence>
<comment type="caution">
    <text evidence="2">The sequence shown here is derived from an EMBL/GenBank/DDBJ whole genome shotgun (WGS) entry which is preliminary data.</text>
</comment>
<dbReference type="EMBL" id="MPUH01000297">
    <property type="protein sequence ID" value="OMJ83629.1"/>
    <property type="molecule type" value="Genomic_DNA"/>
</dbReference>
<evidence type="ECO:0000313" key="2">
    <source>
        <dbReference type="EMBL" id="OMJ83629.1"/>
    </source>
</evidence>
<feature type="region of interest" description="Disordered" evidence="1">
    <location>
        <begin position="181"/>
        <end position="210"/>
    </location>
</feature>
<keyword evidence="3" id="KW-1185">Reference proteome</keyword>
<gene>
    <name evidence="2" type="ORF">SteCoe_15418</name>
</gene>
<name>A0A1R2C3T5_9CILI</name>
<proteinExistence type="predicted"/>
<dbReference type="Proteomes" id="UP000187209">
    <property type="component" value="Unassembled WGS sequence"/>
</dbReference>
<sequence length="225" mass="26067">MYYPAPKHFINDKDWRAWKKLVNTSASRALTLNKIKKMQQKFYANRKRCTSEIPVSPLRINLVPKQKVFRTHEFANHTKLAPIALAPAKSVEKAKRLKVPAQIIEFSYPVIFKSKRSADKKPEPKVSISLDFTSDDDLFEFHKKNHKLSPSPKTIEPFQIKDIILIGKQSALAHKNSDFQEDRHIETPTPWHDGESHKRRNRGNFHRDSQSFSSSVAVSTDFYNI</sequence>